<dbReference type="InterPro" id="IPR046360">
    <property type="entry name" value="T-box_DNA-bd"/>
</dbReference>
<evidence type="ECO:0000256" key="6">
    <source>
        <dbReference type="PROSITE-ProRule" id="PRU00201"/>
    </source>
</evidence>
<evidence type="ECO:0000259" key="8">
    <source>
        <dbReference type="PROSITE" id="PS50252"/>
    </source>
</evidence>
<dbReference type="PROSITE" id="PS50252">
    <property type="entry name" value="TBOX_3"/>
    <property type="match status" value="1"/>
</dbReference>
<keyword evidence="10" id="KW-1185">Reference proteome</keyword>
<dbReference type="STRING" id="2018661.A0A2A2KMQ2"/>
<dbReference type="GO" id="GO:0000981">
    <property type="term" value="F:DNA-binding transcription factor activity, RNA polymerase II-specific"/>
    <property type="evidence" value="ECO:0007669"/>
    <property type="project" value="TreeGrafter"/>
</dbReference>
<dbReference type="InterPro" id="IPR001699">
    <property type="entry name" value="TF_T-box"/>
</dbReference>
<dbReference type="InterPro" id="IPR036960">
    <property type="entry name" value="T-box_sf"/>
</dbReference>
<dbReference type="GO" id="GO:0000978">
    <property type="term" value="F:RNA polymerase II cis-regulatory region sequence-specific DNA binding"/>
    <property type="evidence" value="ECO:0007669"/>
    <property type="project" value="InterPro"/>
</dbReference>
<comment type="subcellular location">
    <subcellularLocation>
        <location evidence="1 6">Nucleus</location>
    </subcellularLocation>
</comment>
<evidence type="ECO:0000256" key="3">
    <source>
        <dbReference type="ARBA" id="ARBA00023125"/>
    </source>
</evidence>
<dbReference type="FunFam" id="2.60.40.820:FF:000013">
    <property type="entry name" value="T-box transcription factor tbx-9"/>
    <property type="match status" value="1"/>
</dbReference>
<gene>
    <name evidence="9" type="ORF">WR25_03644</name>
</gene>
<dbReference type="GO" id="GO:0005634">
    <property type="term" value="C:nucleus"/>
    <property type="evidence" value="ECO:0007669"/>
    <property type="project" value="UniProtKB-SubCell"/>
</dbReference>
<sequence length="341" mass="38604">MQMIPMKDEQQLISFRLVNDNVWRDFHKFTNEMIVTKPGRKMFPKYEFHLQGLDPNGTYSLEMVIQRVDNNRYKFANAEWTVSGQGEPRIEQRSVWHTEREALGSTWMSRPVSFDFVKLTNNIDDTESSHVILQSMHKYMPIIQVHRIFKPQQFYSSDGTSVRPYGHSYIASSLKDPNTEFIAVTAYQNNQITKLKILHNPFAKGFREGGERGTKRRSATPSTGSSSSEPSPKGTPNPSQFLPFHFLNPHQQSTQFPSDPSTAAAAAAAAPMQPMPAMPWFCQPSAYYPPYGAAAPHPHYPIPSSVPVPFNPFAYHFDGYAPQAAALSQTDNLDLKQNNLM</sequence>
<comment type="caution">
    <text evidence="9">The sequence shown here is derived from an EMBL/GenBank/DDBJ whole genome shotgun (WGS) entry which is preliminary data.</text>
</comment>
<name>A0A2A2KMQ2_9BILA</name>
<dbReference type="AlphaFoldDB" id="A0A2A2KMQ2"/>
<evidence type="ECO:0000313" key="10">
    <source>
        <dbReference type="Proteomes" id="UP000218231"/>
    </source>
</evidence>
<keyword evidence="4" id="KW-0804">Transcription</keyword>
<dbReference type="EMBL" id="LIAE01008137">
    <property type="protein sequence ID" value="PAV75281.1"/>
    <property type="molecule type" value="Genomic_DNA"/>
</dbReference>
<dbReference type="GO" id="GO:0001708">
    <property type="term" value="P:cell fate specification"/>
    <property type="evidence" value="ECO:0007669"/>
    <property type="project" value="TreeGrafter"/>
</dbReference>
<comment type="caution">
    <text evidence="6">Lacks conserved residue(s) required for the propagation of feature annotation.</text>
</comment>
<dbReference type="SMART" id="SM00425">
    <property type="entry name" value="TBOX"/>
    <property type="match status" value="1"/>
</dbReference>
<feature type="domain" description="T-box" evidence="8">
    <location>
        <begin position="17"/>
        <end position="208"/>
    </location>
</feature>
<keyword evidence="2" id="KW-0805">Transcription regulation</keyword>
<dbReference type="CDD" id="cd00182">
    <property type="entry name" value="T-box"/>
    <property type="match status" value="1"/>
</dbReference>
<dbReference type="InterPro" id="IPR008967">
    <property type="entry name" value="p53-like_TF_DNA-bd_sf"/>
</dbReference>
<dbReference type="Pfam" id="PF00907">
    <property type="entry name" value="T-box"/>
    <property type="match status" value="1"/>
</dbReference>
<keyword evidence="3 6" id="KW-0238">DNA-binding</keyword>
<feature type="compositionally biased region" description="Low complexity" evidence="7">
    <location>
        <begin position="219"/>
        <end position="236"/>
    </location>
</feature>
<dbReference type="Gene3D" id="2.60.40.820">
    <property type="entry name" value="Transcription factor, T-box"/>
    <property type="match status" value="1"/>
</dbReference>
<evidence type="ECO:0000256" key="1">
    <source>
        <dbReference type="ARBA" id="ARBA00004123"/>
    </source>
</evidence>
<feature type="compositionally biased region" description="Polar residues" evidence="7">
    <location>
        <begin position="249"/>
        <end position="261"/>
    </location>
</feature>
<feature type="region of interest" description="Disordered" evidence="7">
    <location>
        <begin position="205"/>
        <end position="267"/>
    </location>
</feature>
<accession>A0A2A2KMQ2</accession>
<dbReference type="GO" id="GO:0045893">
    <property type="term" value="P:positive regulation of DNA-templated transcription"/>
    <property type="evidence" value="ECO:0007669"/>
    <property type="project" value="InterPro"/>
</dbReference>
<reference evidence="9 10" key="1">
    <citation type="journal article" date="2017" name="Curr. Biol.">
        <title>Genome architecture and evolution of a unichromosomal asexual nematode.</title>
        <authorList>
            <person name="Fradin H."/>
            <person name="Zegar C."/>
            <person name="Gutwein M."/>
            <person name="Lucas J."/>
            <person name="Kovtun M."/>
            <person name="Corcoran D."/>
            <person name="Baugh L.R."/>
            <person name="Kiontke K."/>
            <person name="Gunsalus K."/>
            <person name="Fitch D.H."/>
            <person name="Piano F."/>
        </authorList>
    </citation>
    <scope>NUCLEOTIDE SEQUENCE [LARGE SCALE GENOMIC DNA]</scope>
    <source>
        <strain evidence="9">PF1309</strain>
    </source>
</reference>
<evidence type="ECO:0000256" key="4">
    <source>
        <dbReference type="ARBA" id="ARBA00023163"/>
    </source>
</evidence>
<dbReference type="PANTHER" id="PTHR11267">
    <property type="entry name" value="T-BOX PROTEIN-RELATED"/>
    <property type="match status" value="1"/>
</dbReference>
<dbReference type="PRINTS" id="PR00937">
    <property type="entry name" value="TBOX"/>
</dbReference>
<evidence type="ECO:0000256" key="7">
    <source>
        <dbReference type="SAM" id="MobiDB-lite"/>
    </source>
</evidence>
<dbReference type="SUPFAM" id="SSF49417">
    <property type="entry name" value="p53-like transcription factors"/>
    <property type="match status" value="1"/>
</dbReference>
<organism evidence="9 10">
    <name type="scientific">Diploscapter pachys</name>
    <dbReference type="NCBI Taxonomy" id="2018661"/>
    <lineage>
        <taxon>Eukaryota</taxon>
        <taxon>Metazoa</taxon>
        <taxon>Ecdysozoa</taxon>
        <taxon>Nematoda</taxon>
        <taxon>Chromadorea</taxon>
        <taxon>Rhabditida</taxon>
        <taxon>Rhabditina</taxon>
        <taxon>Rhabditomorpha</taxon>
        <taxon>Rhabditoidea</taxon>
        <taxon>Rhabditidae</taxon>
        <taxon>Diploscapter</taxon>
    </lineage>
</organism>
<dbReference type="GO" id="GO:0000785">
    <property type="term" value="C:chromatin"/>
    <property type="evidence" value="ECO:0007669"/>
    <property type="project" value="TreeGrafter"/>
</dbReference>
<dbReference type="Proteomes" id="UP000218231">
    <property type="component" value="Unassembled WGS sequence"/>
</dbReference>
<proteinExistence type="predicted"/>
<evidence type="ECO:0000256" key="2">
    <source>
        <dbReference type="ARBA" id="ARBA00023015"/>
    </source>
</evidence>
<evidence type="ECO:0000313" key="9">
    <source>
        <dbReference type="EMBL" id="PAV75281.1"/>
    </source>
</evidence>
<keyword evidence="5 6" id="KW-0539">Nucleus</keyword>
<evidence type="ECO:0000256" key="5">
    <source>
        <dbReference type="ARBA" id="ARBA00023242"/>
    </source>
</evidence>
<dbReference type="PANTHER" id="PTHR11267:SF170">
    <property type="entry name" value="T-BOX PROTEIN 33-RELATED"/>
    <property type="match status" value="1"/>
</dbReference>
<dbReference type="OrthoDB" id="6119313at2759"/>
<protein>
    <recommendedName>
        <fullName evidence="8">T-box domain-containing protein</fullName>
    </recommendedName>
</protein>